<dbReference type="EMBL" id="FUEG01000002">
    <property type="protein sequence ID" value="SJK99427.1"/>
    <property type="molecule type" value="Genomic_DNA"/>
</dbReference>
<gene>
    <name evidence="1" type="ORF">ARMOST_02728</name>
</gene>
<keyword evidence="2" id="KW-1185">Reference proteome</keyword>
<proteinExistence type="predicted"/>
<sequence>MPPASRAPILVPIYHLRGFSLSMESATELLHPLISTVSSQGVTRYAHLHRARSSQAVVTRYGQNTSSSRIFNNEALGKICVNNPDRPSKKADTADYK</sequence>
<reference evidence="2" key="1">
    <citation type="journal article" date="2017" name="Nat. Ecol. Evol.">
        <title>Genome expansion and lineage-specific genetic innovations in the forest pathogenic fungi Armillaria.</title>
        <authorList>
            <person name="Sipos G."/>
            <person name="Prasanna A.N."/>
            <person name="Walter M.C."/>
            <person name="O'Connor E."/>
            <person name="Balint B."/>
            <person name="Krizsan K."/>
            <person name="Kiss B."/>
            <person name="Hess J."/>
            <person name="Varga T."/>
            <person name="Slot J."/>
            <person name="Riley R."/>
            <person name="Boka B."/>
            <person name="Rigling D."/>
            <person name="Barry K."/>
            <person name="Lee J."/>
            <person name="Mihaltcheva S."/>
            <person name="LaButti K."/>
            <person name="Lipzen A."/>
            <person name="Waldron R."/>
            <person name="Moloney N.M."/>
            <person name="Sperisen C."/>
            <person name="Kredics L."/>
            <person name="Vagvoelgyi C."/>
            <person name="Patrignani A."/>
            <person name="Fitzpatrick D."/>
            <person name="Nagy I."/>
            <person name="Doyle S."/>
            <person name="Anderson J.B."/>
            <person name="Grigoriev I.V."/>
            <person name="Gueldener U."/>
            <person name="Muensterkoetter M."/>
            <person name="Nagy L.G."/>
        </authorList>
    </citation>
    <scope>NUCLEOTIDE SEQUENCE [LARGE SCALE GENOMIC DNA]</scope>
    <source>
        <strain evidence="2">C18/9</strain>
    </source>
</reference>
<organism evidence="1 2">
    <name type="scientific">Armillaria ostoyae</name>
    <name type="common">Armillaria root rot fungus</name>
    <dbReference type="NCBI Taxonomy" id="47428"/>
    <lineage>
        <taxon>Eukaryota</taxon>
        <taxon>Fungi</taxon>
        <taxon>Dikarya</taxon>
        <taxon>Basidiomycota</taxon>
        <taxon>Agaricomycotina</taxon>
        <taxon>Agaricomycetes</taxon>
        <taxon>Agaricomycetidae</taxon>
        <taxon>Agaricales</taxon>
        <taxon>Marasmiineae</taxon>
        <taxon>Physalacriaceae</taxon>
        <taxon>Armillaria</taxon>
    </lineage>
</organism>
<accession>A0A284QSJ4</accession>
<evidence type="ECO:0000313" key="2">
    <source>
        <dbReference type="Proteomes" id="UP000219338"/>
    </source>
</evidence>
<evidence type="ECO:0000313" key="1">
    <source>
        <dbReference type="EMBL" id="SJK99427.1"/>
    </source>
</evidence>
<protein>
    <submittedName>
        <fullName evidence="1">Uncharacterized protein</fullName>
    </submittedName>
</protein>
<dbReference type="AlphaFoldDB" id="A0A284QSJ4"/>
<dbReference type="Proteomes" id="UP000219338">
    <property type="component" value="Unassembled WGS sequence"/>
</dbReference>
<name>A0A284QSJ4_ARMOS</name>